<accession>A0ABZ2MFN0</accession>
<evidence type="ECO:0000313" key="2">
    <source>
        <dbReference type="EMBL" id="WXB75852.1"/>
    </source>
</evidence>
<evidence type="ECO:0000313" key="3">
    <source>
        <dbReference type="Proteomes" id="UP001382727"/>
    </source>
</evidence>
<sequence>MATTDTPVPAAGEDRFPGFGEDAPLDIPDLNHPENAKLLAQRMRDGSMDDFSQALAATRNCAHPVRLAGSSVTVDTTTGEVVSSFDASDLPFGVLHRPCGNRRASVCPACSRTYARDTYALIHAGISGGKSVPDQVRDNPLLFVTLTAPSFGPVHGHRNGRTCRPRRRDDRTRCPHGRPSWCTRIHDRDDEINGAPLCFQCHDTASAVMWQWHAPELWRRFTIALRRAVAHHLTVPDSRLGEHASIQYAKVAEHQTRGLIHFHALIRLDGPAAGGTGSPAPPSLDGDALAALVRQVVPTVTTIAEPVDFEDTPRVLAFGTQVDVRTVRAGSRTDDPVGPLTPDQVAGYLAKYSTKDSSGLHGRGQGRPHILALRRQCAEMAARAAAFHDRDHDYQRMGKWVHCLGFRGHFGTKSRRYSLTLGALRRARSRWQALAAESRRTGQPLDTRDLEARLLADDAEETTQVVGTWTYVGTGWRDHLEQALALAVAARAREYDLWKAERRRARSGLERGDGDA</sequence>
<name>A0ABZ2MFN0_9MICO</name>
<organism evidence="2 3">
    <name type="scientific">Janibacter alittae</name>
    <dbReference type="NCBI Taxonomy" id="3115209"/>
    <lineage>
        <taxon>Bacteria</taxon>
        <taxon>Bacillati</taxon>
        <taxon>Actinomycetota</taxon>
        <taxon>Actinomycetes</taxon>
        <taxon>Micrococcales</taxon>
        <taxon>Intrasporangiaceae</taxon>
        <taxon>Janibacter</taxon>
    </lineage>
</organism>
<proteinExistence type="predicted"/>
<reference evidence="2 3" key="1">
    <citation type="submission" date="2024-02" db="EMBL/GenBank/DDBJ databases">
        <title>Janibacter sp. nov., isolated from gut of marine sandworm.</title>
        <authorList>
            <person name="Kim B."/>
            <person name="Jun M.O."/>
            <person name="Shin N.-R."/>
        </authorList>
    </citation>
    <scope>NUCLEOTIDE SEQUENCE [LARGE SCALE GENOMIC DNA]</scope>
    <source>
        <strain evidence="2 3">A1S7</strain>
    </source>
</reference>
<keyword evidence="3" id="KW-1185">Reference proteome</keyword>
<dbReference type="RefSeq" id="WP_338748622.1">
    <property type="nucleotide sequence ID" value="NZ_CP144913.1"/>
</dbReference>
<feature type="region of interest" description="Disordered" evidence="1">
    <location>
        <begin position="1"/>
        <end position="28"/>
    </location>
</feature>
<evidence type="ECO:0000256" key="1">
    <source>
        <dbReference type="SAM" id="MobiDB-lite"/>
    </source>
</evidence>
<dbReference type="EMBL" id="CP144913">
    <property type="protein sequence ID" value="WXB75852.1"/>
    <property type="molecule type" value="Genomic_DNA"/>
</dbReference>
<gene>
    <name evidence="2" type="ORF">V1351_12970</name>
</gene>
<protein>
    <submittedName>
        <fullName evidence="2">Replication initiator</fullName>
    </submittedName>
</protein>
<dbReference type="Proteomes" id="UP001382727">
    <property type="component" value="Chromosome"/>
</dbReference>
<dbReference type="Pfam" id="PF20199">
    <property type="entry name" value="RepSA"/>
    <property type="match status" value="1"/>
</dbReference>
<dbReference type="InterPro" id="IPR046828">
    <property type="entry name" value="RepSA"/>
</dbReference>